<dbReference type="NCBIfam" id="TIGR02651">
    <property type="entry name" value="RNase_Z"/>
    <property type="match status" value="1"/>
</dbReference>
<reference evidence="9 10" key="1">
    <citation type="submission" date="2022-07" db="EMBL/GenBank/DDBJ databases">
        <title>Fecal culturing of patients with breast cancer.</title>
        <authorList>
            <person name="Teng N.M.Y."/>
            <person name="Kiu R."/>
            <person name="Evans R."/>
            <person name="Baker D.J."/>
            <person name="Zenner C."/>
            <person name="Robinson S.D."/>
            <person name="Hall L.J."/>
        </authorList>
    </citation>
    <scope>NUCLEOTIDE SEQUENCE [LARGE SCALE GENOMIC DNA]</scope>
    <source>
        <strain evidence="9 10">LH1063</strain>
    </source>
</reference>
<feature type="binding site" evidence="8">
    <location>
        <position position="67"/>
    </location>
    <ligand>
        <name>Zn(2+)</name>
        <dbReference type="ChEBI" id="CHEBI:29105"/>
        <label>2</label>
        <note>catalytic</note>
    </ligand>
</feature>
<dbReference type="PANTHER" id="PTHR46018">
    <property type="entry name" value="ZINC PHOSPHODIESTERASE ELAC PROTEIN 1"/>
    <property type="match status" value="1"/>
</dbReference>
<protein>
    <recommendedName>
        <fullName evidence="8">Ribonuclease Z</fullName>
        <shortName evidence="8">RNase Z</shortName>
        <ecNumber evidence="8">3.1.26.11</ecNumber>
    </recommendedName>
    <alternativeName>
        <fullName evidence="8">tRNA 3 endonuclease</fullName>
    </alternativeName>
    <alternativeName>
        <fullName evidence="8">tRNase Z</fullName>
    </alternativeName>
</protein>
<dbReference type="RefSeq" id="WP_255025605.1">
    <property type="nucleotide sequence ID" value="NZ_JANDHW010000002.1"/>
</dbReference>
<keyword evidence="6 8" id="KW-0378">Hydrolase</keyword>
<evidence type="ECO:0000256" key="6">
    <source>
        <dbReference type="ARBA" id="ARBA00022801"/>
    </source>
</evidence>
<feature type="binding site" evidence="8">
    <location>
        <position position="65"/>
    </location>
    <ligand>
        <name>Zn(2+)</name>
        <dbReference type="ChEBI" id="CHEBI:29105"/>
        <label>1</label>
        <note>catalytic</note>
    </ligand>
</feature>
<feature type="binding site" evidence="8">
    <location>
        <position position="213"/>
    </location>
    <ligand>
        <name>Zn(2+)</name>
        <dbReference type="ChEBI" id="CHEBI:29105"/>
        <label>1</label>
        <note>catalytic</note>
    </ligand>
</feature>
<feature type="binding site" evidence="8">
    <location>
        <position position="143"/>
    </location>
    <ligand>
        <name>Zn(2+)</name>
        <dbReference type="ChEBI" id="CHEBI:29105"/>
        <label>1</label>
        <note>catalytic</note>
    </ligand>
</feature>
<dbReference type="Pfam" id="PF23023">
    <property type="entry name" value="Anti-Pycsar_Apyc1"/>
    <property type="match status" value="1"/>
</dbReference>
<comment type="function">
    <text evidence="8">Zinc phosphodiesterase, which displays some tRNA 3'-processing endonuclease activity. Probably involved in tRNA maturation, by removing a 3'-trailer from precursor tRNA.</text>
</comment>
<evidence type="ECO:0000256" key="7">
    <source>
        <dbReference type="ARBA" id="ARBA00022833"/>
    </source>
</evidence>
<feature type="binding site" evidence="8">
    <location>
        <position position="271"/>
    </location>
    <ligand>
        <name>Zn(2+)</name>
        <dbReference type="ChEBI" id="CHEBI:29105"/>
        <label>2</label>
        <note>catalytic</note>
    </ligand>
</feature>
<keyword evidence="3 8" id="KW-0540">Nuclease</keyword>
<dbReference type="CDD" id="cd07717">
    <property type="entry name" value="RNaseZ_ZiPD-like_MBL-fold"/>
    <property type="match status" value="1"/>
</dbReference>
<evidence type="ECO:0000256" key="4">
    <source>
        <dbReference type="ARBA" id="ARBA00022723"/>
    </source>
</evidence>
<evidence type="ECO:0000256" key="3">
    <source>
        <dbReference type="ARBA" id="ARBA00022722"/>
    </source>
</evidence>
<dbReference type="Gene3D" id="3.60.15.10">
    <property type="entry name" value="Ribonuclease Z/Hydroxyacylglutathione hydrolase-like"/>
    <property type="match status" value="1"/>
</dbReference>
<evidence type="ECO:0000256" key="5">
    <source>
        <dbReference type="ARBA" id="ARBA00022759"/>
    </source>
</evidence>
<feature type="active site" description="Proton acceptor" evidence="8">
    <location>
        <position position="67"/>
    </location>
</feature>
<comment type="subunit">
    <text evidence="1 8">Homodimer.</text>
</comment>
<dbReference type="InterPro" id="IPR036866">
    <property type="entry name" value="RibonucZ/Hydroxyglut_hydro"/>
</dbReference>
<feature type="binding site" evidence="8">
    <location>
        <position position="63"/>
    </location>
    <ligand>
        <name>Zn(2+)</name>
        <dbReference type="ChEBI" id="CHEBI:29105"/>
        <label>1</label>
        <note>catalytic</note>
    </ligand>
</feature>
<feature type="binding site" evidence="8">
    <location>
        <position position="68"/>
    </location>
    <ligand>
        <name>Zn(2+)</name>
        <dbReference type="ChEBI" id="CHEBI:29105"/>
        <label>2</label>
        <note>catalytic</note>
    </ligand>
</feature>
<dbReference type="EC" id="3.1.26.11" evidence="8"/>
<comment type="catalytic activity">
    <reaction evidence="8">
        <text>Endonucleolytic cleavage of RNA, removing extra 3' nucleotides from tRNA precursor, generating 3' termini of tRNAs. A 3'-hydroxy group is left at the tRNA terminus and a 5'-phosphoryl group is left at the trailer molecule.</text>
        <dbReference type="EC" id="3.1.26.11"/>
    </reaction>
</comment>
<comment type="similarity">
    <text evidence="8">Belongs to the RNase Z family.</text>
</comment>
<dbReference type="GO" id="GO:0042781">
    <property type="term" value="F:3'-tRNA processing endoribonuclease activity"/>
    <property type="evidence" value="ECO:0007669"/>
    <property type="project" value="UniProtKB-EC"/>
</dbReference>
<dbReference type="Proteomes" id="UP001205603">
    <property type="component" value="Unassembled WGS sequence"/>
</dbReference>
<dbReference type="NCBIfam" id="NF000801">
    <property type="entry name" value="PRK00055.1-3"/>
    <property type="match status" value="1"/>
</dbReference>
<keyword evidence="10" id="KW-1185">Reference proteome</keyword>
<evidence type="ECO:0000256" key="2">
    <source>
        <dbReference type="ARBA" id="ARBA00022694"/>
    </source>
</evidence>
<organism evidence="9 10">
    <name type="scientific">Coprobacter tertius</name>
    <dbReference type="NCBI Taxonomy" id="2944915"/>
    <lineage>
        <taxon>Bacteria</taxon>
        <taxon>Pseudomonadati</taxon>
        <taxon>Bacteroidota</taxon>
        <taxon>Bacteroidia</taxon>
        <taxon>Bacteroidales</taxon>
        <taxon>Barnesiellaceae</taxon>
        <taxon>Coprobacter</taxon>
    </lineage>
</organism>
<name>A0ABT1MF43_9BACT</name>
<comment type="cofactor">
    <cofactor evidence="8">
        <name>Zn(2+)</name>
        <dbReference type="ChEBI" id="CHEBI:29105"/>
    </cofactor>
    <text evidence="8">Binds 2 Zn(2+) ions.</text>
</comment>
<comment type="caution">
    <text evidence="9">The sequence shown here is derived from an EMBL/GenBank/DDBJ whole genome shotgun (WGS) entry which is preliminary data.</text>
</comment>
<dbReference type="SUPFAM" id="SSF56281">
    <property type="entry name" value="Metallo-hydrolase/oxidoreductase"/>
    <property type="match status" value="1"/>
</dbReference>
<dbReference type="HAMAP" id="MF_01818">
    <property type="entry name" value="RNase_Z_BN"/>
    <property type="match status" value="1"/>
</dbReference>
<keyword evidence="5 8" id="KW-0255">Endonuclease</keyword>
<evidence type="ECO:0000313" key="10">
    <source>
        <dbReference type="Proteomes" id="UP001205603"/>
    </source>
</evidence>
<keyword evidence="2 8" id="KW-0819">tRNA processing</keyword>
<evidence type="ECO:0000313" key="9">
    <source>
        <dbReference type="EMBL" id="MCP9610964.1"/>
    </source>
</evidence>
<dbReference type="EMBL" id="JANDHW010000002">
    <property type="protein sequence ID" value="MCP9610964.1"/>
    <property type="molecule type" value="Genomic_DNA"/>
</dbReference>
<evidence type="ECO:0000256" key="1">
    <source>
        <dbReference type="ARBA" id="ARBA00011738"/>
    </source>
</evidence>
<keyword evidence="7 8" id="KW-0862">Zinc</keyword>
<dbReference type="InterPro" id="IPR013471">
    <property type="entry name" value="RNase_Z/BN"/>
</dbReference>
<evidence type="ECO:0000256" key="8">
    <source>
        <dbReference type="HAMAP-Rule" id="MF_01818"/>
    </source>
</evidence>
<gene>
    <name evidence="8" type="primary">rnz</name>
    <name evidence="9" type="ORF">NMU02_02510</name>
</gene>
<accession>A0ABT1MF43</accession>
<feature type="binding site" evidence="8">
    <location>
        <position position="213"/>
    </location>
    <ligand>
        <name>Zn(2+)</name>
        <dbReference type="ChEBI" id="CHEBI:29105"/>
        <label>2</label>
        <note>catalytic</note>
    </ligand>
</feature>
<dbReference type="PANTHER" id="PTHR46018:SF2">
    <property type="entry name" value="ZINC PHOSPHODIESTERASE ELAC PROTEIN 1"/>
    <property type="match status" value="1"/>
</dbReference>
<sequence>MSDFEINILGCGSALPTVKHYPTSQVVALREKMFMVDCGEGAQLQFRRQKLKFSRLNHIFISHLHGDHCFGLPGIISTLALLGRTGELVVHAHPDIEKIFGPILSYCSRDMPFQLRFNSLTPSVSEIIYEDRSMRVRTIPLRHRIPTCGFLFEEKPKSRHLIRDIVEFYKIPLKDRAQIRDGADYTTPEGKIIPNNILTREADKSYRYAYCSDTIYTEKIIPLIEGVDVLYHESTFANDNLLRAKETFHSTAIQAAEIARKANVGRLILGHYSARYLDNTIFLEEAISVFPNTILAQEGLVVPVSGK</sequence>
<keyword evidence="4 8" id="KW-0479">Metal-binding</keyword>
<proteinExistence type="inferred from homology"/>